<dbReference type="KEGG" id="metu:GNH96_01510"/>
<dbReference type="AlphaFoldDB" id="A0A858Q4M6"/>
<dbReference type="PANTHER" id="PTHR43194:SF5">
    <property type="entry name" value="PIMELOYL-[ACYL-CARRIER PROTEIN] METHYL ESTER ESTERASE"/>
    <property type="match status" value="1"/>
</dbReference>
<proteinExistence type="predicted"/>
<dbReference type="Pfam" id="PF12146">
    <property type="entry name" value="Hydrolase_4"/>
    <property type="match status" value="1"/>
</dbReference>
<evidence type="ECO:0000313" key="3">
    <source>
        <dbReference type="Proteomes" id="UP000503004"/>
    </source>
</evidence>
<dbReference type="Gene3D" id="3.40.50.1820">
    <property type="entry name" value="alpha/beta hydrolase"/>
    <property type="match status" value="1"/>
</dbReference>
<protein>
    <submittedName>
        <fullName evidence="2">Alpha/beta fold hydrolase</fullName>
    </submittedName>
</protein>
<dbReference type="InterPro" id="IPR050228">
    <property type="entry name" value="Carboxylesterase_BioH"/>
</dbReference>
<dbReference type="EMBL" id="CP046565">
    <property type="protein sequence ID" value="QJD28768.1"/>
    <property type="molecule type" value="Genomic_DNA"/>
</dbReference>
<organism evidence="2 3">
    <name type="scientific">Methylococcus geothermalis</name>
    <dbReference type="NCBI Taxonomy" id="2681310"/>
    <lineage>
        <taxon>Bacteria</taxon>
        <taxon>Pseudomonadati</taxon>
        <taxon>Pseudomonadota</taxon>
        <taxon>Gammaproteobacteria</taxon>
        <taxon>Methylococcales</taxon>
        <taxon>Methylococcaceae</taxon>
        <taxon>Methylococcus</taxon>
    </lineage>
</organism>
<reference evidence="3" key="1">
    <citation type="submission" date="2019-12" db="EMBL/GenBank/DDBJ databases">
        <authorList>
            <person name="Awala S.I."/>
            <person name="Rhee S.K."/>
        </authorList>
    </citation>
    <scope>NUCLEOTIDE SEQUENCE [LARGE SCALE GENOMIC DNA]</scope>
    <source>
        <strain evidence="3">IM1</strain>
    </source>
</reference>
<keyword evidence="3" id="KW-1185">Reference proteome</keyword>
<accession>A0A858Q4M6</accession>
<dbReference type="SUPFAM" id="SSF53474">
    <property type="entry name" value="alpha/beta-Hydrolases"/>
    <property type="match status" value="1"/>
</dbReference>
<keyword evidence="2" id="KW-0378">Hydrolase</keyword>
<dbReference type="Proteomes" id="UP000503004">
    <property type="component" value="Chromosome"/>
</dbReference>
<dbReference type="InterPro" id="IPR029058">
    <property type="entry name" value="AB_hydrolase_fold"/>
</dbReference>
<dbReference type="PANTHER" id="PTHR43194">
    <property type="entry name" value="HYDROLASE ALPHA/BETA FOLD FAMILY"/>
    <property type="match status" value="1"/>
</dbReference>
<gene>
    <name evidence="2" type="ORF">GNH96_01510</name>
</gene>
<name>A0A858Q4M6_9GAMM</name>
<dbReference type="GO" id="GO:0016787">
    <property type="term" value="F:hydrolase activity"/>
    <property type="evidence" value="ECO:0007669"/>
    <property type="project" value="UniProtKB-KW"/>
</dbReference>
<dbReference type="InterPro" id="IPR022742">
    <property type="entry name" value="Hydrolase_4"/>
</dbReference>
<evidence type="ECO:0000313" key="2">
    <source>
        <dbReference type="EMBL" id="QJD28768.1"/>
    </source>
</evidence>
<dbReference type="RefSeq" id="WP_169601635.1">
    <property type="nucleotide sequence ID" value="NZ_CP046565.1"/>
</dbReference>
<sequence>MSDGTGPSEWVFIRGLVRESAHWDEFPQTFARAVPGARVRAIDLPGNGRHWRLDSPLSIRGMMEFARAELGTEAGVPRYLLALSLGAMVALEWIARHPQDIAGAVLINTSLSSLSPLHRRLSWRAWPEVVGALLTTDIADRERAILRLTSRFAADDPSRVQARVDAYREHPIRRANVFRQLWAAARYRPPADAPAIPVLLLGSRGDRLVSPECSEAIARYWGLPLNMHPAAGHDLPLDDPAWTIEAVLAWLATLCEGRSAVCPAESRRET</sequence>
<evidence type="ECO:0000259" key="1">
    <source>
        <dbReference type="Pfam" id="PF12146"/>
    </source>
</evidence>
<feature type="domain" description="Serine aminopeptidase S33" evidence="1">
    <location>
        <begin position="12"/>
        <end position="221"/>
    </location>
</feature>